<dbReference type="EMBL" id="JABEVY010000072">
    <property type="protein sequence ID" value="KAF5251205.1"/>
    <property type="molecule type" value="Genomic_DNA"/>
</dbReference>
<dbReference type="AlphaFoldDB" id="A0A8H4ZSI4"/>
<comment type="caution">
    <text evidence="1">The sequence shown here is derived from an EMBL/GenBank/DDBJ whole genome shotgun (WGS) entry which is preliminary data.</text>
</comment>
<evidence type="ECO:0000313" key="2">
    <source>
        <dbReference type="Proteomes" id="UP000573603"/>
    </source>
</evidence>
<protein>
    <recommendedName>
        <fullName evidence="3">BTB domain-containing protein</fullName>
    </recommendedName>
</protein>
<evidence type="ECO:0008006" key="3">
    <source>
        <dbReference type="Google" id="ProtNLM"/>
    </source>
</evidence>
<dbReference type="InterPro" id="IPR011333">
    <property type="entry name" value="SKP1/BTB/POZ_sf"/>
</dbReference>
<evidence type="ECO:0000313" key="1">
    <source>
        <dbReference type="EMBL" id="KAF5251205.1"/>
    </source>
</evidence>
<name>A0A8H4ZSI4_9HYPO</name>
<sequence>MKSLSYVIDPDGDIELVLNKPNTQNIIPESVLCGNAGAASNSPTTEFTNSELKGRYTIFDNFDTPTLVVGGDGDPEFAEETPDVVRMRVSSKHLTFASKVFRAMLQGSWSEGSSSSSSRGSPRQVATSDWDAKALAIVLDTIHGRFLQIPKDINLFLLARIATIVDYYQCYESMEPIINLWTSRNFFERETLEPYSKISLLRLYVAWVFENDVLFTVVARRVLSYSKGPSEFDLKDLPIGGVLDVLEDKRKELIGRILGGLDCLQETLRTEKGCPVLGLPDCSSALLGILMRERFRWEEQYDPLEPPYDGYKIVTMIFLVDRVPRPKPLPPMRDNSGSNISGGLDVHHRRCTCTIQGRMQKLMNEIKNDIETFRPSRIQG</sequence>
<keyword evidence="2" id="KW-1185">Reference proteome</keyword>
<accession>A0A8H4ZSI4</accession>
<gene>
    <name evidence="1" type="ORF">FANTH_3640</name>
</gene>
<dbReference type="Gene3D" id="3.30.710.10">
    <property type="entry name" value="Potassium Channel Kv1.1, Chain A"/>
    <property type="match status" value="1"/>
</dbReference>
<reference evidence="1 2" key="1">
    <citation type="journal article" date="2020" name="BMC Genomics">
        <title>Correction to: Identification and distribution of gene clusters required for synthesis of sphingolipid metabolism inhibitors in diverse species of the filamentous fungus Fusarium.</title>
        <authorList>
            <person name="Kim H.S."/>
            <person name="Lohmar J.M."/>
            <person name="Busman M."/>
            <person name="Brown D.W."/>
            <person name="Naumann T.A."/>
            <person name="Divon H.H."/>
            <person name="Lysoe E."/>
            <person name="Uhlig S."/>
            <person name="Proctor R.H."/>
        </authorList>
    </citation>
    <scope>NUCLEOTIDE SEQUENCE [LARGE SCALE GENOMIC DNA]</scope>
    <source>
        <strain evidence="1 2">NRRL 25214</strain>
    </source>
</reference>
<dbReference type="Proteomes" id="UP000573603">
    <property type="component" value="Unassembled WGS sequence"/>
</dbReference>
<proteinExistence type="predicted"/>
<organism evidence="1 2">
    <name type="scientific">Fusarium anthophilum</name>
    <dbReference type="NCBI Taxonomy" id="48485"/>
    <lineage>
        <taxon>Eukaryota</taxon>
        <taxon>Fungi</taxon>
        <taxon>Dikarya</taxon>
        <taxon>Ascomycota</taxon>
        <taxon>Pezizomycotina</taxon>
        <taxon>Sordariomycetes</taxon>
        <taxon>Hypocreomycetidae</taxon>
        <taxon>Hypocreales</taxon>
        <taxon>Nectriaceae</taxon>
        <taxon>Fusarium</taxon>
        <taxon>Fusarium fujikuroi species complex</taxon>
    </lineage>
</organism>